<keyword evidence="5 7" id="KW-1133">Transmembrane helix</keyword>
<dbReference type="STRING" id="862517.HMPREF9225_0323"/>
<feature type="transmembrane region" description="Helical" evidence="7">
    <location>
        <begin position="99"/>
        <end position="119"/>
    </location>
</feature>
<evidence type="ECO:0000313" key="9">
    <source>
        <dbReference type="EMBL" id="EFM26004.1"/>
    </source>
</evidence>
<dbReference type="RefSeq" id="WP_008901159.1">
    <property type="nucleotide sequence ID" value="NZ_GL397071.1"/>
</dbReference>
<dbReference type="Gene3D" id="1.10.3720.10">
    <property type="entry name" value="MetI-like"/>
    <property type="match status" value="1"/>
</dbReference>
<keyword evidence="2 7" id="KW-0813">Transport</keyword>
<organism evidence="9 10">
    <name type="scientific">Peptoniphilus duerdenii ATCC BAA-1640</name>
    <dbReference type="NCBI Taxonomy" id="862517"/>
    <lineage>
        <taxon>Bacteria</taxon>
        <taxon>Bacillati</taxon>
        <taxon>Bacillota</taxon>
        <taxon>Tissierellia</taxon>
        <taxon>Tissierellales</taxon>
        <taxon>Peptoniphilaceae</taxon>
        <taxon>Peptoniphilus</taxon>
    </lineage>
</organism>
<keyword evidence="6 7" id="KW-0472">Membrane</keyword>
<keyword evidence="10" id="KW-1185">Reference proteome</keyword>
<name>E0NJI4_9FIRM</name>
<evidence type="ECO:0000256" key="7">
    <source>
        <dbReference type="RuleBase" id="RU363032"/>
    </source>
</evidence>
<dbReference type="GO" id="GO:0005886">
    <property type="term" value="C:plasma membrane"/>
    <property type="evidence" value="ECO:0007669"/>
    <property type="project" value="UniProtKB-SubCell"/>
</dbReference>
<dbReference type="InterPro" id="IPR045621">
    <property type="entry name" value="BPD_transp_1_N"/>
</dbReference>
<evidence type="ECO:0000256" key="5">
    <source>
        <dbReference type="ARBA" id="ARBA00022989"/>
    </source>
</evidence>
<reference evidence="9 10" key="1">
    <citation type="submission" date="2010-07" db="EMBL/GenBank/DDBJ databases">
        <authorList>
            <person name="Muzny D."/>
            <person name="Qin X."/>
            <person name="Deng J."/>
            <person name="Jiang H."/>
            <person name="Liu Y."/>
            <person name="Qu J."/>
            <person name="Song X.-Z."/>
            <person name="Zhang L."/>
            <person name="Thornton R."/>
            <person name="Coyle M."/>
            <person name="Francisco L."/>
            <person name="Jackson L."/>
            <person name="Javaid M."/>
            <person name="Korchina V."/>
            <person name="Kovar C."/>
            <person name="Mata R."/>
            <person name="Mathew T."/>
            <person name="Ngo R."/>
            <person name="Nguyen L."/>
            <person name="Nguyen N."/>
            <person name="Okwuonu G."/>
            <person name="Ongeri F."/>
            <person name="Pham C."/>
            <person name="Simmons D."/>
            <person name="Wilczek-Boney K."/>
            <person name="Hale W."/>
            <person name="Jakkamsetti A."/>
            <person name="Pham P."/>
            <person name="Ruth R."/>
            <person name="San Lucas F."/>
            <person name="Warren J."/>
            <person name="Zhang J."/>
            <person name="Zhao Z."/>
            <person name="Zhou C."/>
            <person name="Zhu D."/>
            <person name="Lee S."/>
            <person name="Bess C."/>
            <person name="Blankenburg K."/>
            <person name="Forbes L."/>
            <person name="Fu Q."/>
            <person name="Gubbala S."/>
            <person name="Hirani K."/>
            <person name="Jayaseelan J.C."/>
            <person name="Lara F."/>
            <person name="Munidasa M."/>
            <person name="Palculict T."/>
            <person name="Patil S."/>
            <person name="Pu L.-L."/>
            <person name="Saada N."/>
            <person name="Tang L."/>
            <person name="Weissenberger G."/>
            <person name="Zhu Y."/>
            <person name="Hemphill L."/>
            <person name="Shang Y."/>
            <person name="Youmans B."/>
            <person name="Ayvaz T."/>
            <person name="Ross M."/>
            <person name="Santibanez J."/>
            <person name="Aqrawi P."/>
            <person name="Gross S."/>
            <person name="Joshi V."/>
            <person name="Fowler G."/>
            <person name="Nazareth L."/>
            <person name="Reid J."/>
            <person name="Worley K."/>
            <person name="Petrosino J."/>
            <person name="Highlander S."/>
            <person name="Gibbs R."/>
        </authorList>
    </citation>
    <scope>NUCLEOTIDE SEQUENCE [LARGE SCALE GENOMIC DNA]</scope>
    <source>
        <strain evidence="9 10">ATCC BAA-1640</strain>
    </source>
</reference>
<dbReference type="PANTHER" id="PTHR43163">
    <property type="entry name" value="DIPEPTIDE TRANSPORT SYSTEM PERMEASE PROTEIN DPPB-RELATED"/>
    <property type="match status" value="1"/>
</dbReference>
<keyword evidence="4 7" id="KW-0812">Transmembrane</keyword>
<evidence type="ECO:0000256" key="1">
    <source>
        <dbReference type="ARBA" id="ARBA00004651"/>
    </source>
</evidence>
<evidence type="ECO:0000259" key="8">
    <source>
        <dbReference type="PROSITE" id="PS50928"/>
    </source>
</evidence>
<feature type="transmembrane region" description="Helical" evidence="7">
    <location>
        <begin position="131"/>
        <end position="154"/>
    </location>
</feature>
<dbReference type="PROSITE" id="PS50928">
    <property type="entry name" value="ABC_TM1"/>
    <property type="match status" value="1"/>
</dbReference>
<dbReference type="PANTHER" id="PTHR43163:SF6">
    <property type="entry name" value="DIPEPTIDE TRANSPORT SYSTEM PERMEASE PROTEIN DPPB-RELATED"/>
    <property type="match status" value="1"/>
</dbReference>
<feature type="transmembrane region" description="Helical" evidence="7">
    <location>
        <begin position="216"/>
        <end position="237"/>
    </location>
</feature>
<dbReference type="OrthoDB" id="24153at2"/>
<comment type="similarity">
    <text evidence="7">Belongs to the binding-protein-dependent transport system permease family.</text>
</comment>
<gene>
    <name evidence="9" type="primary">dppB2</name>
    <name evidence="9" type="ORF">HMPREF9225_0323</name>
</gene>
<dbReference type="InterPro" id="IPR000515">
    <property type="entry name" value="MetI-like"/>
</dbReference>
<dbReference type="InterPro" id="IPR035906">
    <property type="entry name" value="MetI-like_sf"/>
</dbReference>
<evidence type="ECO:0000256" key="6">
    <source>
        <dbReference type="ARBA" id="ARBA00023136"/>
    </source>
</evidence>
<dbReference type="GO" id="GO:0055085">
    <property type="term" value="P:transmembrane transport"/>
    <property type="evidence" value="ECO:0007669"/>
    <property type="project" value="InterPro"/>
</dbReference>
<sequence length="306" mass="34200">MLNYILKRIFQSFIVVILIIITTFVLMNVIPGNAATAMMGEKTNIHIQERVVKELGLDKPVKERFIDYVKDLSKGDLGKSIVMKRPVKDMIFEVFPNTLKLTATSLIFAWSFGILSGLISARYHNKILDKIFSTISILGISAPTFFIAIILQYFFAFKLKLFPISGFGKLKQLVLPSIVLGWAMAGEISRLLRANLLENMESDFLDLARIKGRKKWAVLIFHTLKISMLPVVTIMILQLASLLGGAMITESIFGIPGIGTLSISALTNRDLPVIQATVLLGSFLIILGNLISDILYFLIDPRIRLR</sequence>
<feature type="transmembrane region" description="Helical" evidence="7">
    <location>
        <begin position="278"/>
        <end position="299"/>
    </location>
</feature>
<dbReference type="SUPFAM" id="SSF161098">
    <property type="entry name" value="MetI-like"/>
    <property type="match status" value="1"/>
</dbReference>
<keyword evidence="3" id="KW-1003">Cell membrane</keyword>
<dbReference type="AlphaFoldDB" id="E0NJI4"/>
<feature type="domain" description="ABC transmembrane type-1" evidence="8">
    <location>
        <begin position="95"/>
        <end position="296"/>
    </location>
</feature>
<proteinExistence type="inferred from homology"/>
<dbReference type="HOGENOM" id="CLU_036879_0_0_9"/>
<comment type="subcellular location">
    <subcellularLocation>
        <location evidence="1 7">Cell membrane</location>
        <topology evidence="1 7">Multi-pass membrane protein</topology>
    </subcellularLocation>
</comment>
<feature type="transmembrane region" description="Helical" evidence="7">
    <location>
        <begin position="243"/>
        <end position="266"/>
    </location>
</feature>
<evidence type="ECO:0000256" key="2">
    <source>
        <dbReference type="ARBA" id="ARBA00022448"/>
    </source>
</evidence>
<feature type="transmembrane region" description="Helical" evidence="7">
    <location>
        <begin position="12"/>
        <end position="30"/>
    </location>
</feature>
<feature type="transmembrane region" description="Helical" evidence="7">
    <location>
        <begin position="174"/>
        <end position="192"/>
    </location>
</feature>
<evidence type="ECO:0000256" key="3">
    <source>
        <dbReference type="ARBA" id="ARBA00022475"/>
    </source>
</evidence>
<dbReference type="eggNOG" id="COG0601">
    <property type="taxonomic scope" value="Bacteria"/>
</dbReference>
<dbReference type="Pfam" id="PF19300">
    <property type="entry name" value="BPD_transp_1_N"/>
    <property type="match status" value="1"/>
</dbReference>
<dbReference type="Pfam" id="PF00528">
    <property type="entry name" value="BPD_transp_1"/>
    <property type="match status" value="1"/>
</dbReference>
<protein>
    <submittedName>
        <fullName evidence="9">ABC transporter, permease protein</fullName>
    </submittedName>
</protein>
<comment type="caution">
    <text evidence="9">The sequence shown here is derived from an EMBL/GenBank/DDBJ whole genome shotgun (WGS) entry which is preliminary data.</text>
</comment>
<evidence type="ECO:0000256" key="4">
    <source>
        <dbReference type="ARBA" id="ARBA00022692"/>
    </source>
</evidence>
<dbReference type="Proteomes" id="UP000003280">
    <property type="component" value="Unassembled WGS sequence"/>
</dbReference>
<accession>E0NJI4</accession>
<dbReference type="CDD" id="cd06261">
    <property type="entry name" value="TM_PBP2"/>
    <property type="match status" value="1"/>
</dbReference>
<evidence type="ECO:0000313" key="10">
    <source>
        <dbReference type="Proteomes" id="UP000003280"/>
    </source>
</evidence>
<dbReference type="EMBL" id="AEEH01000018">
    <property type="protein sequence ID" value="EFM26004.1"/>
    <property type="molecule type" value="Genomic_DNA"/>
</dbReference>